<name>A0ABS2AQ25_9ACTN</name>
<evidence type="ECO:0000313" key="2">
    <source>
        <dbReference type="Proteomes" id="UP000632138"/>
    </source>
</evidence>
<sequence length="177" mass="18278">MNRTWQRVAAAAALVMAVAGCTPDEKPAPASPVLSAGCPKLSAVPAAGERQVIQINRDEQEVLERIVPGARIDYVVCQYPGPPDIAVHVRAFQGEKGPAQATALADAEQSTTSESGAGFVTVPAVGDSGGFAWSDEPEYTLATHAGNAYVVVIMNPGTAADSSKLTTVMTDVLKALS</sequence>
<evidence type="ECO:0000313" key="1">
    <source>
        <dbReference type="EMBL" id="MBM2621958.1"/>
    </source>
</evidence>
<accession>A0ABS2AQ25</accession>
<organism evidence="1 2">
    <name type="scientific">Paractinoplanes ovalisporus</name>
    <dbReference type="NCBI Taxonomy" id="2810368"/>
    <lineage>
        <taxon>Bacteria</taxon>
        <taxon>Bacillati</taxon>
        <taxon>Actinomycetota</taxon>
        <taxon>Actinomycetes</taxon>
        <taxon>Micromonosporales</taxon>
        <taxon>Micromonosporaceae</taxon>
        <taxon>Paractinoplanes</taxon>
    </lineage>
</organism>
<reference evidence="1 2" key="1">
    <citation type="submission" date="2021-01" db="EMBL/GenBank/DDBJ databases">
        <title>Actinoplanes sp. nov. LDG1-06 isolated from lichen.</title>
        <authorList>
            <person name="Saeng-In P."/>
            <person name="Phongsopitanun W."/>
            <person name="Kanchanasin P."/>
            <person name="Yuki M."/>
            <person name="Kudo T."/>
            <person name="Ohkuma M."/>
            <person name="Tanasupawat S."/>
        </authorList>
    </citation>
    <scope>NUCLEOTIDE SEQUENCE [LARGE SCALE GENOMIC DNA]</scope>
    <source>
        <strain evidence="1 2">LDG1-06</strain>
    </source>
</reference>
<dbReference type="EMBL" id="JAENHP010000022">
    <property type="protein sequence ID" value="MBM2621958.1"/>
    <property type="molecule type" value="Genomic_DNA"/>
</dbReference>
<dbReference type="PROSITE" id="PS51257">
    <property type="entry name" value="PROKAR_LIPOPROTEIN"/>
    <property type="match status" value="1"/>
</dbReference>
<keyword evidence="2" id="KW-1185">Reference proteome</keyword>
<gene>
    <name evidence="1" type="ORF">JIG36_41300</name>
</gene>
<dbReference type="Proteomes" id="UP000632138">
    <property type="component" value="Unassembled WGS sequence"/>
</dbReference>
<comment type="caution">
    <text evidence="1">The sequence shown here is derived from an EMBL/GenBank/DDBJ whole genome shotgun (WGS) entry which is preliminary data.</text>
</comment>
<proteinExistence type="predicted"/>
<protein>
    <recommendedName>
        <fullName evidence="3">DUF2020 domain-containing protein</fullName>
    </recommendedName>
</protein>
<dbReference type="RefSeq" id="WP_203382096.1">
    <property type="nucleotide sequence ID" value="NZ_JAENHP010000022.1"/>
</dbReference>
<evidence type="ECO:0008006" key="3">
    <source>
        <dbReference type="Google" id="ProtNLM"/>
    </source>
</evidence>